<keyword evidence="1" id="KW-0812">Transmembrane</keyword>
<keyword evidence="3" id="KW-1185">Reference proteome</keyword>
<feature type="transmembrane region" description="Helical" evidence="1">
    <location>
        <begin position="41"/>
        <end position="67"/>
    </location>
</feature>
<evidence type="ECO:0008006" key="4">
    <source>
        <dbReference type="Google" id="ProtNLM"/>
    </source>
</evidence>
<keyword evidence="1" id="KW-0472">Membrane</keyword>
<name>A0ABV6N349_9PSEU</name>
<dbReference type="Proteomes" id="UP001589810">
    <property type="component" value="Unassembled WGS sequence"/>
</dbReference>
<dbReference type="EMBL" id="JBHLUD010000013">
    <property type="protein sequence ID" value="MFC0546495.1"/>
    <property type="molecule type" value="Genomic_DNA"/>
</dbReference>
<feature type="transmembrane region" description="Helical" evidence="1">
    <location>
        <begin position="212"/>
        <end position="229"/>
    </location>
</feature>
<accession>A0ABV6N349</accession>
<proteinExistence type="predicted"/>
<comment type="caution">
    <text evidence="2">The sequence shown here is derived from an EMBL/GenBank/DDBJ whole genome shotgun (WGS) entry which is preliminary data.</text>
</comment>
<protein>
    <recommendedName>
        <fullName evidence="4">DUF58 domain-containing protein</fullName>
    </recommendedName>
</protein>
<organism evidence="2 3">
    <name type="scientific">Kutzneria chonburiensis</name>
    <dbReference type="NCBI Taxonomy" id="1483604"/>
    <lineage>
        <taxon>Bacteria</taxon>
        <taxon>Bacillati</taxon>
        <taxon>Actinomycetota</taxon>
        <taxon>Actinomycetes</taxon>
        <taxon>Pseudonocardiales</taxon>
        <taxon>Pseudonocardiaceae</taxon>
        <taxon>Kutzneria</taxon>
    </lineage>
</organism>
<dbReference type="RefSeq" id="WP_273936736.1">
    <property type="nucleotide sequence ID" value="NZ_CP097263.1"/>
</dbReference>
<sequence>MRTAVWQPPTGRPAGRDPDVRRSLRLLREHSDRLARAWSGLVFLALLCLFTGLPVSTGLATVAVLLVSRRMITQWLRVGRYRAVVDELLATEPARSIEAEHLGGQLLRIDGNTLRFPILMPTVRLADHVWLVGPNAAGQAVVFGDAVVYPNFGQTVAEPAQHLSGQRPARGEPQVGARSSARSAARGFARRWAFTALMVISIGTELAPQPQVLTWLYVIAALTILVLAGRQWLRIVPCLQAPGLLRAPLVDYPAKLGPDQSVVVTLPDGSELAGKVVWSVQLLANVRASGLLWVAGIPAPGMTLGVGVPDYPIAGVVRFDK</sequence>
<feature type="transmembrane region" description="Helical" evidence="1">
    <location>
        <begin position="188"/>
        <end position="206"/>
    </location>
</feature>
<evidence type="ECO:0000313" key="3">
    <source>
        <dbReference type="Proteomes" id="UP001589810"/>
    </source>
</evidence>
<evidence type="ECO:0000313" key="2">
    <source>
        <dbReference type="EMBL" id="MFC0546495.1"/>
    </source>
</evidence>
<gene>
    <name evidence="2" type="ORF">ACFFH7_33625</name>
</gene>
<keyword evidence="1" id="KW-1133">Transmembrane helix</keyword>
<evidence type="ECO:0000256" key="1">
    <source>
        <dbReference type="SAM" id="Phobius"/>
    </source>
</evidence>
<reference evidence="2 3" key="1">
    <citation type="submission" date="2024-09" db="EMBL/GenBank/DDBJ databases">
        <authorList>
            <person name="Sun Q."/>
            <person name="Mori K."/>
        </authorList>
    </citation>
    <scope>NUCLEOTIDE SEQUENCE [LARGE SCALE GENOMIC DNA]</scope>
    <source>
        <strain evidence="2 3">TBRC 1432</strain>
    </source>
</reference>